<proteinExistence type="predicted"/>
<sequence>MMEHQVYVDWKMKLFSLFTGYIEHRKLPGWRGFEPFYRFDCPIHGSVENYKKGYEGRLECPLCFKESIKANPHA</sequence>
<dbReference type="EMBL" id="MT143684">
    <property type="protein sequence ID" value="QJB00202.1"/>
    <property type="molecule type" value="Genomic_DNA"/>
</dbReference>
<name>A0A6M3M5F1_9ZZZZ</name>
<dbReference type="AlphaFoldDB" id="A0A6M3M5F1"/>
<evidence type="ECO:0000313" key="1">
    <source>
        <dbReference type="EMBL" id="QJB00202.1"/>
    </source>
</evidence>
<dbReference type="EMBL" id="MT143865">
    <property type="protein sequence ID" value="QJB03908.1"/>
    <property type="molecule type" value="Genomic_DNA"/>
</dbReference>
<reference evidence="1" key="1">
    <citation type="submission" date="2020-03" db="EMBL/GenBank/DDBJ databases">
        <title>The deep terrestrial virosphere.</title>
        <authorList>
            <person name="Holmfeldt K."/>
            <person name="Nilsson E."/>
            <person name="Simone D."/>
            <person name="Lopez-Fernandez M."/>
            <person name="Wu X."/>
            <person name="de Brujin I."/>
            <person name="Lundin D."/>
            <person name="Andersson A."/>
            <person name="Bertilsson S."/>
            <person name="Dopson M."/>
        </authorList>
    </citation>
    <scope>NUCLEOTIDE SEQUENCE</scope>
    <source>
        <strain evidence="1">MM171A00660</strain>
        <strain evidence="2">MM171B00538</strain>
    </source>
</reference>
<gene>
    <name evidence="1" type="ORF">MM171A00660_0027</name>
    <name evidence="2" type="ORF">MM171B00538_0022</name>
</gene>
<organism evidence="1">
    <name type="scientific">viral metagenome</name>
    <dbReference type="NCBI Taxonomy" id="1070528"/>
    <lineage>
        <taxon>unclassified sequences</taxon>
        <taxon>metagenomes</taxon>
        <taxon>organismal metagenomes</taxon>
    </lineage>
</organism>
<evidence type="ECO:0000313" key="2">
    <source>
        <dbReference type="EMBL" id="QJB03908.1"/>
    </source>
</evidence>
<accession>A0A6M3M5F1</accession>
<protein>
    <submittedName>
        <fullName evidence="1">Uncharacterized protein</fullName>
    </submittedName>
</protein>